<dbReference type="SUPFAM" id="SSF47384">
    <property type="entry name" value="Homodimeric domain of signal transducing histidine kinase"/>
    <property type="match status" value="1"/>
</dbReference>
<dbReference type="EC" id="2.7.13.3" evidence="2"/>
<keyword evidence="10" id="KW-0902">Two-component regulatory system</keyword>
<dbReference type="Gene3D" id="1.10.287.560">
    <property type="entry name" value="Histidine kinase CheA-like, homodimeric domain"/>
    <property type="match status" value="1"/>
</dbReference>
<dbReference type="PANTHER" id="PTHR43395:SF10">
    <property type="entry name" value="CHEMOTAXIS PROTEIN CHEA"/>
    <property type="match status" value="1"/>
</dbReference>
<keyword evidence="5 12" id="KW-0597">Phosphoprotein</keyword>
<comment type="function">
    <text evidence="11">Involved in the transmission of sensory signals from the chemoreceptors to the flagellar motors. CheA is autophosphorylated; it can transfer its phosphate group to either CheB or CheY.</text>
</comment>
<evidence type="ECO:0000256" key="2">
    <source>
        <dbReference type="ARBA" id="ARBA00012438"/>
    </source>
</evidence>
<evidence type="ECO:0000259" key="15">
    <source>
        <dbReference type="PROSITE" id="PS50894"/>
    </source>
</evidence>
<keyword evidence="9" id="KW-0067">ATP-binding</keyword>
<dbReference type="OrthoDB" id="9803176at2"/>
<dbReference type="Pfam" id="PF01584">
    <property type="entry name" value="CheW"/>
    <property type="match status" value="1"/>
</dbReference>
<feature type="modified residue" description="Phosphohistidine" evidence="12">
    <location>
        <position position="46"/>
    </location>
</feature>
<dbReference type="Proteomes" id="UP000282971">
    <property type="component" value="Unassembled WGS sequence"/>
</dbReference>
<dbReference type="SUPFAM" id="SSF47226">
    <property type="entry name" value="Histidine-containing phosphotransfer domain, HPT domain"/>
    <property type="match status" value="1"/>
</dbReference>
<keyword evidence="8" id="KW-0418">Kinase</keyword>
<accession>A0A437M465</accession>
<dbReference type="Pfam" id="PF02518">
    <property type="entry name" value="HATPase_c"/>
    <property type="match status" value="1"/>
</dbReference>
<evidence type="ECO:0000259" key="13">
    <source>
        <dbReference type="PROSITE" id="PS50109"/>
    </source>
</evidence>
<evidence type="ECO:0000313" key="16">
    <source>
        <dbReference type="EMBL" id="RVT92500.1"/>
    </source>
</evidence>
<evidence type="ECO:0000256" key="4">
    <source>
        <dbReference type="ARBA" id="ARBA00022500"/>
    </source>
</evidence>
<gene>
    <name evidence="16" type="ORF">EOD43_00775</name>
</gene>
<dbReference type="SMART" id="SM00387">
    <property type="entry name" value="HATPase_c"/>
    <property type="match status" value="1"/>
</dbReference>
<keyword evidence="6" id="KW-0808">Transferase</keyword>
<dbReference type="PANTHER" id="PTHR43395">
    <property type="entry name" value="SENSOR HISTIDINE KINASE CHEA"/>
    <property type="match status" value="1"/>
</dbReference>
<dbReference type="GO" id="GO:0000155">
    <property type="term" value="F:phosphorelay sensor kinase activity"/>
    <property type="evidence" value="ECO:0007669"/>
    <property type="project" value="InterPro"/>
</dbReference>
<evidence type="ECO:0000256" key="5">
    <source>
        <dbReference type="ARBA" id="ARBA00022553"/>
    </source>
</evidence>
<dbReference type="FunFam" id="3.30.565.10:FF:000016">
    <property type="entry name" value="Chemotaxis protein CheA, putative"/>
    <property type="match status" value="1"/>
</dbReference>
<dbReference type="InterPro" id="IPR036890">
    <property type="entry name" value="HATPase_C_sf"/>
</dbReference>
<dbReference type="PROSITE" id="PS50109">
    <property type="entry name" value="HIS_KIN"/>
    <property type="match status" value="1"/>
</dbReference>
<dbReference type="InterPro" id="IPR037006">
    <property type="entry name" value="CheA-like_homodim_sf"/>
</dbReference>
<reference evidence="16 17" key="1">
    <citation type="submission" date="2019-01" db="EMBL/GenBank/DDBJ databases">
        <authorList>
            <person name="Chen W.-M."/>
        </authorList>
    </citation>
    <scope>NUCLEOTIDE SEQUENCE [LARGE SCALE GENOMIC DNA]</scope>
    <source>
        <strain evidence="16 17">CCP-7</strain>
    </source>
</reference>
<dbReference type="InterPro" id="IPR051315">
    <property type="entry name" value="Bact_Chemotaxis_CheA"/>
</dbReference>
<dbReference type="GO" id="GO:0006935">
    <property type="term" value="P:chemotaxis"/>
    <property type="evidence" value="ECO:0007669"/>
    <property type="project" value="UniProtKB-KW"/>
</dbReference>
<dbReference type="Pfam" id="PF02895">
    <property type="entry name" value="H-kinase_dim"/>
    <property type="match status" value="1"/>
</dbReference>
<dbReference type="InterPro" id="IPR003594">
    <property type="entry name" value="HATPase_dom"/>
</dbReference>
<proteinExistence type="predicted"/>
<evidence type="ECO:0000259" key="14">
    <source>
        <dbReference type="PROSITE" id="PS50851"/>
    </source>
</evidence>
<dbReference type="CDD" id="cd16916">
    <property type="entry name" value="HATPase_CheA-like"/>
    <property type="match status" value="1"/>
</dbReference>
<dbReference type="GO" id="GO:0005524">
    <property type="term" value="F:ATP binding"/>
    <property type="evidence" value="ECO:0007669"/>
    <property type="project" value="UniProtKB-KW"/>
</dbReference>
<dbReference type="SMART" id="SM00073">
    <property type="entry name" value="HPT"/>
    <property type="match status" value="1"/>
</dbReference>
<feature type="domain" description="HPt" evidence="15">
    <location>
        <begin position="1"/>
        <end position="103"/>
    </location>
</feature>
<evidence type="ECO:0000256" key="10">
    <source>
        <dbReference type="ARBA" id="ARBA00023012"/>
    </source>
</evidence>
<dbReference type="InterPro" id="IPR008207">
    <property type="entry name" value="Sig_transdc_His_kin_Hpt_dom"/>
</dbReference>
<dbReference type="InterPro" id="IPR004358">
    <property type="entry name" value="Sig_transdc_His_kin-like_C"/>
</dbReference>
<keyword evidence="17" id="KW-1185">Reference proteome</keyword>
<sequence>MKLEEIQDIFFQECDEGLGQAEAGLLALQAGAQDDETVNTVFRAVHSIKGGSGAFGFERLQAYTHHFETLLDQLREGEHALTPSLIGLLLSAFDMLADHVAAARGDQPTPDDAGMLQRLQETASGAGGTVEVADDAGLAAALDFDLDGLLGDLDTGEDPFANWERDAAEEEITDATRLFVRPREGALAHGGEPLLLIRELVDMGGIIRAVDAAAVPTIDRFDAAGAYLGWHVDVPATVARSDIEDIFEFVADDCLLEFKAATAPVAEPTVAEPVVAEAPAVAIAPEPETAPVTNILPFVAPVEPAKADPAPADVAEKGAAQPGMTATIRVDLEKLDRLINLVGELVITQAMLAQRLHNSGLAQIDELNDLDHLTRELQDSAMSIRAQPIRSVFSRVPRIIREVTATTGKEVRLEVEGEATELDKTVVERIGEPLTHLIRNAIDHGLESPEERLAAGKSAEGRIRLSAEHRSGRIVICVSDDGRGIDRPRVLAKAIERGLVAPDARLSDEEIDNLIFSPGFSTASTVSNISGRGVGMDVVRRNVQALGGRITITSTPGEGTTFTLALPLTLAILDGMIVTVGSETYVIPLTHIIESVQPEPEEIKYIGANQPMISVRGTWLPVQSVANQFGIGGAQVDPAKAVLIVVESEAVGQAVLMVDEIRDQRQVVIKSLETNYRQIEGLAGATILGDGRVALILDVEGVTAFRAPDRMLRRA</sequence>
<evidence type="ECO:0000256" key="11">
    <source>
        <dbReference type="ARBA" id="ARBA00035100"/>
    </source>
</evidence>
<protein>
    <recommendedName>
        <fullName evidence="3">Chemotaxis protein CheA</fullName>
        <ecNumber evidence="2">2.7.13.3</ecNumber>
    </recommendedName>
</protein>
<dbReference type="InterPro" id="IPR036641">
    <property type="entry name" value="HPT_dom_sf"/>
</dbReference>
<dbReference type="CDD" id="cd00731">
    <property type="entry name" value="CheA_reg"/>
    <property type="match status" value="1"/>
</dbReference>
<dbReference type="RefSeq" id="WP_127740162.1">
    <property type="nucleotide sequence ID" value="NZ_SACN01000001.1"/>
</dbReference>
<dbReference type="InterPro" id="IPR036097">
    <property type="entry name" value="HisK_dim/P_sf"/>
</dbReference>
<feature type="domain" description="Histidine kinase" evidence="13">
    <location>
        <begin position="364"/>
        <end position="570"/>
    </location>
</feature>
<comment type="catalytic activity">
    <reaction evidence="1">
        <text>ATP + protein L-histidine = ADP + protein N-phospho-L-histidine.</text>
        <dbReference type="EC" id="2.7.13.3"/>
    </reaction>
</comment>
<dbReference type="Gene3D" id="3.30.565.10">
    <property type="entry name" value="Histidine kinase-like ATPase, C-terminal domain"/>
    <property type="match status" value="1"/>
</dbReference>
<evidence type="ECO:0000256" key="7">
    <source>
        <dbReference type="ARBA" id="ARBA00022741"/>
    </source>
</evidence>
<evidence type="ECO:0000256" key="6">
    <source>
        <dbReference type="ARBA" id="ARBA00022679"/>
    </source>
</evidence>
<feature type="domain" description="CheW-like" evidence="14">
    <location>
        <begin position="572"/>
        <end position="708"/>
    </location>
</feature>
<comment type="caution">
    <text evidence="16">The sequence shown here is derived from an EMBL/GenBank/DDBJ whole genome shotgun (WGS) entry which is preliminary data.</text>
</comment>
<name>A0A437M465_9SPHN</name>
<dbReference type="PROSITE" id="PS50851">
    <property type="entry name" value="CHEW"/>
    <property type="match status" value="1"/>
</dbReference>
<evidence type="ECO:0000256" key="8">
    <source>
        <dbReference type="ARBA" id="ARBA00022777"/>
    </source>
</evidence>
<dbReference type="SMART" id="SM00260">
    <property type="entry name" value="CheW"/>
    <property type="match status" value="1"/>
</dbReference>
<evidence type="ECO:0000313" key="17">
    <source>
        <dbReference type="Proteomes" id="UP000282971"/>
    </source>
</evidence>
<dbReference type="PROSITE" id="PS50894">
    <property type="entry name" value="HPT"/>
    <property type="match status" value="1"/>
</dbReference>
<dbReference type="Gene3D" id="2.30.30.40">
    <property type="entry name" value="SH3 Domains"/>
    <property type="match status" value="1"/>
</dbReference>
<dbReference type="FunFam" id="2.30.30.40:FF:000048">
    <property type="entry name" value="Chemotaxis protein CheA, putative"/>
    <property type="match status" value="1"/>
</dbReference>
<dbReference type="InterPro" id="IPR004105">
    <property type="entry name" value="CheA-like_dim"/>
</dbReference>
<evidence type="ECO:0000256" key="12">
    <source>
        <dbReference type="PROSITE-ProRule" id="PRU00110"/>
    </source>
</evidence>
<keyword evidence="4" id="KW-0145">Chemotaxis</keyword>
<evidence type="ECO:0000256" key="9">
    <source>
        <dbReference type="ARBA" id="ARBA00022840"/>
    </source>
</evidence>
<organism evidence="16 17">
    <name type="scientific">Sphingomonas crocodyli</name>
    <dbReference type="NCBI Taxonomy" id="1979270"/>
    <lineage>
        <taxon>Bacteria</taxon>
        <taxon>Pseudomonadati</taxon>
        <taxon>Pseudomonadota</taxon>
        <taxon>Alphaproteobacteria</taxon>
        <taxon>Sphingomonadales</taxon>
        <taxon>Sphingomonadaceae</taxon>
        <taxon>Sphingomonas</taxon>
    </lineage>
</organism>
<dbReference type="InterPro" id="IPR002545">
    <property type="entry name" value="CheW-lke_dom"/>
</dbReference>
<dbReference type="PRINTS" id="PR00344">
    <property type="entry name" value="BCTRLSENSOR"/>
</dbReference>
<dbReference type="GO" id="GO:0005737">
    <property type="term" value="C:cytoplasm"/>
    <property type="evidence" value="ECO:0007669"/>
    <property type="project" value="InterPro"/>
</dbReference>
<evidence type="ECO:0000256" key="3">
    <source>
        <dbReference type="ARBA" id="ARBA00021495"/>
    </source>
</evidence>
<dbReference type="EMBL" id="SACN01000001">
    <property type="protein sequence ID" value="RVT92500.1"/>
    <property type="molecule type" value="Genomic_DNA"/>
</dbReference>
<dbReference type="SUPFAM" id="SSF55874">
    <property type="entry name" value="ATPase domain of HSP90 chaperone/DNA topoisomerase II/histidine kinase"/>
    <property type="match status" value="1"/>
</dbReference>
<dbReference type="Gene3D" id="1.20.120.160">
    <property type="entry name" value="HPT domain"/>
    <property type="match status" value="1"/>
</dbReference>
<dbReference type="InterPro" id="IPR005467">
    <property type="entry name" value="His_kinase_dom"/>
</dbReference>
<dbReference type="AlphaFoldDB" id="A0A437M465"/>
<evidence type="ECO:0000256" key="1">
    <source>
        <dbReference type="ARBA" id="ARBA00000085"/>
    </source>
</evidence>
<dbReference type="CDD" id="cd00088">
    <property type="entry name" value="HPT"/>
    <property type="match status" value="1"/>
</dbReference>
<dbReference type="InterPro" id="IPR036061">
    <property type="entry name" value="CheW-like_dom_sf"/>
</dbReference>
<keyword evidence="7" id="KW-0547">Nucleotide-binding</keyword>
<dbReference type="SUPFAM" id="SSF50341">
    <property type="entry name" value="CheW-like"/>
    <property type="match status" value="1"/>
</dbReference>
<dbReference type="Pfam" id="PF01627">
    <property type="entry name" value="Hpt"/>
    <property type="match status" value="1"/>
</dbReference>
<dbReference type="SMART" id="SM01231">
    <property type="entry name" value="H-kinase_dim"/>
    <property type="match status" value="1"/>
</dbReference>